<comment type="catalytic activity">
    <reaction evidence="1">
        <text>Hydrolysis of terminal, non-reducing beta-D-glucosyl residues with release of beta-D-glucose.</text>
        <dbReference type="EC" id="3.2.1.21"/>
    </reaction>
</comment>
<organism evidence="8 9">
    <name type="scientific">Halothermothrix orenii (strain H 168 / OCM 544 / DSM 9562)</name>
    <dbReference type="NCBI Taxonomy" id="373903"/>
    <lineage>
        <taxon>Bacteria</taxon>
        <taxon>Bacillati</taxon>
        <taxon>Bacillota</taxon>
        <taxon>Clostridia</taxon>
        <taxon>Halanaerobiales</taxon>
        <taxon>Halothermotrichaceae</taxon>
        <taxon>Halothermothrix</taxon>
    </lineage>
</organism>
<feature type="domain" description="Fibronectin type III-like" evidence="7">
    <location>
        <begin position="665"/>
        <end position="734"/>
    </location>
</feature>
<dbReference type="SUPFAM" id="SSF51445">
    <property type="entry name" value="(Trans)glycosidases"/>
    <property type="match status" value="1"/>
</dbReference>
<dbReference type="FunFam" id="2.60.40.10:FF:000495">
    <property type="entry name" value="Periplasmic beta-glucosidase"/>
    <property type="match status" value="1"/>
</dbReference>
<dbReference type="Pfam" id="PF14310">
    <property type="entry name" value="Fn3-like"/>
    <property type="match status" value="1"/>
</dbReference>
<dbReference type="GO" id="GO:0009251">
    <property type="term" value="P:glucan catabolic process"/>
    <property type="evidence" value="ECO:0007669"/>
    <property type="project" value="TreeGrafter"/>
</dbReference>
<evidence type="ECO:0000256" key="3">
    <source>
        <dbReference type="ARBA" id="ARBA00012744"/>
    </source>
</evidence>
<reference evidence="8 9" key="1">
    <citation type="journal article" date="2009" name="PLoS ONE">
        <title>Genome analysis of the anaerobic thermohalophilic bacterium Halothermothrix orenii.</title>
        <authorList>
            <person name="Mavromatis K."/>
            <person name="Ivanova N."/>
            <person name="Anderson I."/>
            <person name="Lykidis A."/>
            <person name="Hooper S.D."/>
            <person name="Sun H."/>
            <person name="Kunin V."/>
            <person name="Lapidus A."/>
            <person name="Hugenholtz P."/>
            <person name="Patel B."/>
            <person name="Kyrpides N.C."/>
        </authorList>
    </citation>
    <scope>NUCLEOTIDE SEQUENCE [LARGE SCALE GENOMIC DNA]</scope>
    <source>
        <strain evidence="9">H 168 / OCM 544 / DSM 9562</strain>
    </source>
</reference>
<dbReference type="Gene3D" id="3.40.50.1700">
    <property type="entry name" value="Glycoside hydrolase family 3 C-terminal domain"/>
    <property type="match status" value="1"/>
</dbReference>
<dbReference type="GO" id="GO:0008422">
    <property type="term" value="F:beta-glucosidase activity"/>
    <property type="evidence" value="ECO:0007669"/>
    <property type="project" value="UniProtKB-EC"/>
</dbReference>
<keyword evidence="4" id="KW-0732">Signal</keyword>
<dbReference type="Pfam" id="PF01915">
    <property type="entry name" value="Glyco_hydro_3_C"/>
    <property type="match status" value="1"/>
</dbReference>
<dbReference type="InterPro" id="IPR013783">
    <property type="entry name" value="Ig-like_fold"/>
</dbReference>
<evidence type="ECO:0000256" key="4">
    <source>
        <dbReference type="ARBA" id="ARBA00022729"/>
    </source>
</evidence>
<dbReference type="Pfam" id="PF00933">
    <property type="entry name" value="Glyco_hydro_3"/>
    <property type="match status" value="1"/>
</dbReference>
<evidence type="ECO:0000256" key="5">
    <source>
        <dbReference type="ARBA" id="ARBA00022801"/>
    </source>
</evidence>
<proteinExistence type="inferred from homology"/>
<dbReference type="AlphaFoldDB" id="B8CZK9"/>
<protein>
    <recommendedName>
        <fullName evidence="3">beta-glucosidase</fullName>
        <ecNumber evidence="3">3.2.1.21</ecNumber>
    </recommendedName>
</protein>
<keyword evidence="5 8" id="KW-0378">Hydrolase</keyword>
<dbReference type="STRING" id="373903.Hore_19810"/>
<dbReference type="OrthoDB" id="98455at2"/>
<evidence type="ECO:0000256" key="1">
    <source>
        <dbReference type="ARBA" id="ARBA00000448"/>
    </source>
</evidence>
<name>B8CZK9_HALOH</name>
<dbReference type="CAZy" id="GH3">
    <property type="family name" value="Glycoside Hydrolase Family 3"/>
</dbReference>
<evidence type="ECO:0000256" key="6">
    <source>
        <dbReference type="ARBA" id="ARBA00023295"/>
    </source>
</evidence>
<dbReference type="Gene3D" id="2.60.40.10">
    <property type="entry name" value="Immunoglobulins"/>
    <property type="match status" value="1"/>
</dbReference>
<keyword evidence="6 8" id="KW-0326">Glycosidase</keyword>
<dbReference type="InterPro" id="IPR002772">
    <property type="entry name" value="Glyco_hydro_3_C"/>
</dbReference>
<evidence type="ECO:0000259" key="7">
    <source>
        <dbReference type="SMART" id="SM01217"/>
    </source>
</evidence>
<evidence type="ECO:0000256" key="2">
    <source>
        <dbReference type="ARBA" id="ARBA00005336"/>
    </source>
</evidence>
<accession>B8CZK9</accession>
<dbReference type="EC" id="3.2.1.21" evidence="3"/>
<dbReference type="KEGG" id="hor:Hore_19810"/>
<dbReference type="PANTHER" id="PTHR30620:SF16">
    <property type="entry name" value="LYSOSOMAL BETA GLUCOSIDASE"/>
    <property type="match status" value="1"/>
</dbReference>
<evidence type="ECO:0000313" key="8">
    <source>
        <dbReference type="EMBL" id="ACL70728.1"/>
    </source>
</evidence>
<dbReference type="InterPro" id="IPR051915">
    <property type="entry name" value="Cellulose_Degrad_GH3"/>
</dbReference>
<dbReference type="InterPro" id="IPR036962">
    <property type="entry name" value="Glyco_hydro_3_N_sf"/>
</dbReference>
<dbReference type="PRINTS" id="PR00133">
    <property type="entry name" value="GLHYDRLASE3"/>
</dbReference>
<dbReference type="HOGENOM" id="CLU_004542_5_1_9"/>
<dbReference type="SMART" id="SM01217">
    <property type="entry name" value="Fn3_like"/>
    <property type="match status" value="1"/>
</dbReference>
<dbReference type="eggNOG" id="COG1472">
    <property type="taxonomic scope" value="Bacteria"/>
</dbReference>
<dbReference type="EMBL" id="CP001098">
    <property type="protein sequence ID" value="ACL70728.1"/>
    <property type="molecule type" value="Genomic_DNA"/>
</dbReference>
<sequence length="739" mass="81865">MVVMRRYTPFSVAIIILLLFIMGSGSVYSESIDRKVNDMLSQMSLEEKIGQMFVVEVSTVMERRGPFGTSGRIDTRKLKGLTNVGSIFSGGSLRANPVPNNPATWTEMINNIKQVFNDNSRIPVIYALDAIHGNNKVIGAPISPHNLGLASTWNPELVERVYGYTSDSLEAIGVSWNYAPVLDVARDPRWGRTYETFGEDPFLVSVMGAASVRGIQKSGRVCATAKHYIGYSGSENGMDRDPSYIPKRELYEVYYPPFKKAVAEGVKTIMVNSGEVNGIPVHVSKWLLNDLLRMELGFSGVIISDYADISKLHDYHMVAKDYEEAIIRAVNAGVDMFMEPDNYPGFYRFLIEAVKEGTVSEERINQSVSRILKLKMELGLFNEELKDPANAEKIISNNSEAVELFRQAARESIVLLQNKDNVLPLSREIKSVLVVGNCAESMGNLCGGWTINWQGPEETDLTTGKTILEAIKEKVAPGTRVDYIKYRLESIDIYVKKVLEAASDAEAIIVAIGEEPYAEMMGDVQNIQLPADQIKLIKALGNTGKPVITVLITGRPLAVGPILNSTPGLLLSFLPGTEGGNAVADVLFGDYNPSGKLPITIPKYTGQLPLYYNHKPGVDYDPQFPFGYGLSYTSFEYSGLTVKKQHDSLQISVDVKNIGDVGGTEVVQVYINDVYSSVTTPVRELKDFKKVYLRPGETRRVEFVIPFTKLTLYNENFVEVVEPGTFEIQIAGFSRRVKI</sequence>
<dbReference type="InterPro" id="IPR001764">
    <property type="entry name" value="Glyco_hydro_3_N"/>
</dbReference>
<evidence type="ECO:0000313" key="9">
    <source>
        <dbReference type="Proteomes" id="UP000000719"/>
    </source>
</evidence>
<dbReference type="PANTHER" id="PTHR30620">
    <property type="entry name" value="PERIPLASMIC BETA-GLUCOSIDASE-RELATED"/>
    <property type="match status" value="1"/>
</dbReference>
<dbReference type="SUPFAM" id="SSF52279">
    <property type="entry name" value="Beta-D-glucan exohydrolase, C-terminal domain"/>
    <property type="match status" value="1"/>
</dbReference>
<keyword evidence="9" id="KW-1185">Reference proteome</keyword>
<dbReference type="InterPro" id="IPR036881">
    <property type="entry name" value="Glyco_hydro_3_C_sf"/>
</dbReference>
<dbReference type="Gene3D" id="3.20.20.300">
    <property type="entry name" value="Glycoside hydrolase, family 3, N-terminal domain"/>
    <property type="match status" value="1"/>
</dbReference>
<dbReference type="InterPro" id="IPR017853">
    <property type="entry name" value="GH"/>
</dbReference>
<dbReference type="RefSeq" id="WP_015923697.1">
    <property type="nucleotide sequence ID" value="NC_011899.1"/>
</dbReference>
<gene>
    <name evidence="8" type="ordered locus">Hore_19810</name>
</gene>
<dbReference type="Proteomes" id="UP000000719">
    <property type="component" value="Chromosome"/>
</dbReference>
<comment type="similarity">
    <text evidence="2">Belongs to the glycosyl hydrolase 3 family.</text>
</comment>
<dbReference type="InterPro" id="IPR026891">
    <property type="entry name" value="Fn3-like"/>
</dbReference>